<dbReference type="Proteomes" id="UP000195402">
    <property type="component" value="Unassembled WGS sequence"/>
</dbReference>
<reference evidence="2 3" key="1">
    <citation type="journal article" date="2017" name="Mol. Plant">
        <title>The Genome of Medicinal Plant Macleaya cordata Provides New Insights into Benzylisoquinoline Alkaloids Metabolism.</title>
        <authorList>
            <person name="Liu X."/>
            <person name="Liu Y."/>
            <person name="Huang P."/>
            <person name="Ma Y."/>
            <person name="Qing Z."/>
            <person name="Tang Q."/>
            <person name="Cao H."/>
            <person name="Cheng P."/>
            <person name="Zheng Y."/>
            <person name="Yuan Z."/>
            <person name="Zhou Y."/>
            <person name="Liu J."/>
            <person name="Tang Z."/>
            <person name="Zhuo Y."/>
            <person name="Zhang Y."/>
            <person name="Yu L."/>
            <person name="Huang J."/>
            <person name="Yang P."/>
            <person name="Peng Q."/>
            <person name="Zhang J."/>
            <person name="Jiang W."/>
            <person name="Zhang Z."/>
            <person name="Lin K."/>
            <person name="Ro D.K."/>
            <person name="Chen X."/>
            <person name="Xiong X."/>
            <person name="Shang Y."/>
            <person name="Huang S."/>
            <person name="Zeng J."/>
        </authorList>
    </citation>
    <scope>NUCLEOTIDE SEQUENCE [LARGE SCALE GENOMIC DNA]</scope>
    <source>
        <strain evidence="3">cv. BLH2017</strain>
        <tissue evidence="2">Root</tissue>
    </source>
</reference>
<dbReference type="OrthoDB" id="691528at2759"/>
<feature type="compositionally biased region" description="Basic and acidic residues" evidence="1">
    <location>
        <begin position="89"/>
        <end position="102"/>
    </location>
</feature>
<feature type="region of interest" description="Disordered" evidence="1">
    <location>
        <begin position="40"/>
        <end position="102"/>
    </location>
</feature>
<dbReference type="InParanoid" id="A0A200QC21"/>
<evidence type="ECO:0000256" key="1">
    <source>
        <dbReference type="SAM" id="MobiDB-lite"/>
    </source>
</evidence>
<dbReference type="AlphaFoldDB" id="A0A200QC21"/>
<dbReference type="EMBL" id="MVGT01002390">
    <property type="protein sequence ID" value="OVA07990.1"/>
    <property type="molecule type" value="Genomic_DNA"/>
</dbReference>
<gene>
    <name evidence="2" type="ORF">BVC80_1433g41</name>
</gene>
<dbReference type="Pfam" id="PF12609">
    <property type="entry name" value="DUF3774"/>
    <property type="match status" value="1"/>
</dbReference>
<feature type="compositionally biased region" description="Low complexity" evidence="1">
    <location>
        <begin position="47"/>
        <end position="69"/>
    </location>
</feature>
<keyword evidence="3" id="KW-1185">Reference proteome</keyword>
<dbReference type="InterPro" id="IPR022251">
    <property type="entry name" value="DUF3774_wound-induced"/>
</dbReference>
<comment type="caution">
    <text evidence="2">The sequence shown here is derived from an EMBL/GenBank/DDBJ whole genome shotgun (WGS) entry which is preliminary data.</text>
</comment>
<dbReference type="OMA" id="TANCNQS"/>
<proteinExistence type="predicted"/>
<protein>
    <recommendedName>
        <fullName evidence="4">Wound-responsive family protein</fullName>
    </recommendedName>
</protein>
<accession>A0A200QC21</accession>
<dbReference type="PANTHER" id="PTHR33090">
    <property type="entry name" value="DUF3774 DOMAIN PROTEIN-RELATED"/>
    <property type="match status" value="1"/>
</dbReference>
<dbReference type="STRING" id="56857.A0A200QC21"/>
<evidence type="ECO:0000313" key="2">
    <source>
        <dbReference type="EMBL" id="OVA07990.1"/>
    </source>
</evidence>
<evidence type="ECO:0000313" key="3">
    <source>
        <dbReference type="Proteomes" id="UP000195402"/>
    </source>
</evidence>
<evidence type="ECO:0008006" key="4">
    <source>
        <dbReference type="Google" id="ProtNLM"/>
    </source>
</evidence>
<name>A0A200QC21_MACCD</name>
<organism evidence="2 3">
    <name type="scientific">Macleaya cordata</name>
    <name type="common">Five-seeded plume-poppy</name>
    <name type="synonym">Bocconia cordata</name>
    <dbReference type="NCBI Taxonomy" id="56857"/>
    <lineage>
        <taxon>Eukaryota</taxon>
        <taxon>Viridiplantae</taxon>
        <taxon>Streptophyta</taxon>
        <taxon>Embryophyta</taxon>
        <taxon>Tracheophyta</taxon>
        <taxon>Spermatophyta</taxon>
        <taxon>Magnoliopsida</taxon>
        <taxon>Ranunculales</taxon>
        <taxon>Papaveraceae</taxon>
        <taxon>Papaveroideae</taxon>
        <taxon>Macleaya</taxon>
    </lineage>
</organism>
<sequence length="115" mass="12678">MATVSCRAWIVAASMGVVEVLKDQGFCRWNYAIRSIHRQHNTKNDIRSSLSQAKQRLSSSSYSSSSSSSSGGGGAASSGISNNSKKIMRNKDGEAKRKQHKEQSLRNVMYYIDMV</sequence>